<dbReference type="Gene3D" id="3.50.50.60">
    <property type="entry name" value="FAD/NAD(P)-binding domain"/>
    <property type="match status" value="1"/>
</dbReference>
<evidence type="ECO:0000256" key="11">
    <source>
        <dbReference type="ARBA" id="ARBA00023002"/>
    </source>
</evidence>
<keyword evidence="10" id="KW-0809">Transit peptide</keyword>
<dbReference type="Gene3D" id="3.30.9.10">
    <property type="entry name" value="D-Amino Acid Oxidase, subunit A, domain 2"/>
    <property type="match status" value="1"/>
</dbReference>
<keyword evidence="18" id="KW-1185">Reference proteome</keyword>
<dbReference type="FunCoup" id="A0A5J5F356">
    <property type="interactions" value="659"/>
</dbReference>
<dbReference type="GO" id="GO:0005739">
    <property type="term" value="C:mitochondrion"/>
    <property type="evidence" value="ECO:0007669"/>
    <property type="project" value="UniProtKB-SubCell"/>
</dbReference>
<evidence type="ECO:0000313" key="17">
    <source>
        <dbReference type="EMBL" id="KAA8910693.1"/>
    </source>
</evidence>
<comment type="subcellular location">
    <subcellularLocation>
        <location evidence="2">Mitochondrion</location>
    </subcellularLocation>
</comment>
<dbReference type="PRINTS" id="PR01001">
    <property type="entry name" value="FADG3PDH"/>
</dbReference>
<sequence length="677" mass="73835">MAGARTTARALAKPFMIGGAAGLSYVTYKSLSQRRHDPSAGAASGIPSSVPPKVPTLPTRAEQLSRLQASSTPETEYDLVVIGGGATGAGIAVDAASRGLKVAVVERDDFSSGTSSKSTKLVHGGVRYLEKAVKELDYSQYTLVREALKERSVFLTTAPHLSMSLPIMLPIYEWWKAPYFWVGTKCYDFLAGKENLESSYFLTRGKALEAFPMLRSAGLVGALVYYDGSHNDSRMNVTLALTAALYGATVVNHAEVNELVKDPATGKITGVRVRDLLQEGKDDGFYVKTKGVINATGPFTDAIRKLDQGGDTQEIVAPSSGVHIVLPGYFSPARMGLIDPNTSDGRVIFFLPWQGNTIAGTTDAPTTITPHPLPREEEINWILSEVQRYVSPDITIRRGDVLAAWSGIRPLVKDPDAKNTESLVRNHLINVSDSGLITIAGGKWTTYRQMAEEAVDAAIETFKLQPGPKPLPFDAPGMVPITGTCRTEVLKLVGAHGFSKTLFIHLIQRFGIDAEVAHHLAHNYGDRAWTVAGLSEPTNERFPLRGKRLAVMYPFVDGEVRYAVRHEYAQTAADVLARRTRLAFLNVNAALEALPRVIDIMAEELQWSKKRKETEWKDTLQFLISMGLPEKRAATTRKEVEAGVVSKWAEKEMSRARAVKEVTGDGVTNNTLENGGV</sequence>
<dbReference type="PROSITE" id="PS00978">
    <property type="entry name" value="FAD_G3PDH_2"/>
    <property type="match status" value="1"/>
</dbReference>
<feature type="domain" description="Alpha-glycerophosphate oxidase C-terminal" evidence="16">
    <location>
        <begin position="485"/>
        <end position="612"/>
    </location>
</feature>
<keyword evidence="8" id="KW-0274">FAD</keyword>
<dbReference type="Proteomes" id="UP000326924">
    <property type="component" value="Unassembled WGS sequence"/>
</dbReference>
<comment type="catalytic activity">
    <reaction evidence="13">
        <text>a quinone + sn-glycerol 3-phosphate = dihydroxyacetone phosphate + a quinol</text>
        <dbReference type="Rhea" id="RHEA:18977"/>
        <dbReference type="ChEBI" id="CHEBI:24646"/>
        <dbReference type="ChEBI" id="CHEBI:57597"/>
        <dbReference type="ChEBI" id="CHEBI:57642"/>
        <dbReference type="ChEBI" id="CHEBI:132124"/>
        <dbReference type="EC" id="1.1.5.3"/>
    </reaction>
</comment>
<feature type="compositionally biased region" description="Low complexity" evidence="14">
    <location>
        <begin position="39"/>
        <end position="48"/>
    </location>
</feature>
<keyword evidence="5 13" id="KW-0285">Flavoprotein</keyword>
<evidence type="ECO:0000256" key="14">
    <source>
        <dbReference type="SAM" id="MobiDB-lite"/>
    </source>
</evidence>
<evidence type="ECO:0000256" key="2">
    <source>
        <dbReference type="ARBA" id="ARBA00004173"/>
    </source>
</evidence>
<dbReference type="GO" id="GO:0004368">
    <property type="term" value="F:glycerol-3-phosphate dehydrogenase (quinone) activity"/>
    <property type="evidence" value="ECO:0007669"/>
    <property type="project" value="UniProtKB-EC"/>
</dbReference>
<dbReference type="GO" id="GO:0046872">
    <property type="term" value="F:metal ion binding"/>
    <property type="evidence" value="ECO:0007669"/>
    <property type="project" value="UniProtKB-KW"/>
</dbReference>
<dbReference type="EMBL" id="VXIS01000043">
    <property type="protein sequence ID" value="KAA8910693.1"/>
    <property type="molecule type" value="Genomic_DNA"/>
</dbReference>
<dbReference type="Pfam" id="PF01266">
    <property type="entry name" value="DAO"/>
    <property type="match status" value="1"/>
</dbReference>
<dbReference type="FunFam" id="1.10.8.870:FF:000001">
    <property type="entry name" value="Glycerol-3-phosphate dehydrogenase"/>
    <property type="match status" value="1"/>
</dbReference>
<dbReference type="InParanoid" id="A0A5J5F356"/>
<comment type="similarity">
    <text evidence="3 13">Belongs to the FAD-dependent glycerol-3-phosphate dehydrogenase family.</text>
</comment>
<dbReference type="InterPro" id="IPR031656">
    <property type="entry name" value="DAO_C"/>
</dbReference>
<dbReference type="Pfam" id="PF16901">
    <property type="entry name" value="DAO_C"/>
    <property type="match status" value="1"/>
</dbReference>
<keyword evidence="9" id="KW-0106">Calcium</keyword>
<keyword evidence="11 13" id="KW-0560">Oxidoreductase</keyword>
<dbReference type="PANTHER" id="PTHR11985:SF15">
    <property type="entry name" value="GLYCEROL-3-PHOSPHATE DEHYDROGENASE, MITOCHONDRIAL"/>
    <property type="match status" value="1"/>
</dbReference>
<dbReference type="PANTHER" id="PTHR11985">
    <property type="entry name" value="GLYCEROL-3-PHOSPHATE DEHYDROGENASE"/>
    <property type="match status" value="1"/>
</dbReference>
<evidence type="ECO:0000256" key="1">
    <source>
        <dbReference type="ARBA" id="ARBA00001974"/>
    </source>
</evidence>
<keyword evidence="7" id="KW-0677">Repeat</keyword>
<keyword evidence="6" id="KW-0479">Metal-binding</keyword>
<evidence type="ECO:0000313" key="18">
    <source>
        <dbReference type="Proteomes" id="UP000326924"/>
    </source>
</evidence>
<organism evidence="17 18">
    <name type="scientific">Sphaerosporella brunnea</name>
    <dbReference type="NCBI Taxonomy" id="1250544"/>
    <lineage>
        <taxon>Eukaryota</taxon>
        <taxon>Fungi</taxon>
        <taxon>Dikarya</taxon>
        <taxon>Ascomycota</taxon>
        <taxon>Pezizomycotina</taxon>
        <taxon>Pezizomycetes</taxon>
        <taxon>Pezizales</taxon>
        <taxon>Pyronemataceae</taxon>
        <taxon>Sphaerosporella</taxon>
    </lineage>
</organism>
<feature type="domain" description="FAD dependent oxidoreductase" evidence="15">
    <location>
        <begin position="78"/>
        <end position="448"/>
    </location>
</feature>
<evidence type="ECO:0000256" key="13">
    <source>
        <dbReference type="RuleBase" id="RU361217"/>
    </source>
</evidence>
<proteinExistence type="inferred from homology"/>
<dbReference type="SUPFAM" id="SSF54373">
    <property type="entry name" value="FAD-linked reductases, C-terminal domain"/>
    <property type="match status" value="1"/>
</dbReference>
<evidence type="ECO:0000256" key="8">
    <source>
        <dbReference type="ARBA" id="ARBA00022827"/>
    </source>
</evidence>
<name>A0A5J5F356_9PEZI</name>
<dbReference type="InterPro" id="IPR006076">
    <property type="entry name" value="FAD-dep_OxRdtase"/>
</dbReference>
<dbReference type="EC" id="1.1.5.3" evidence="4 13"/>
<evidence type="ECO:0000256" key="7">
    <source>
        <dbReference type="ARBA" id="ARBA00022737"/>
    </source>
</evidence>
<dbReference type="OrthoDB" id="264015at2759"/>
<dbReference type="InterPro" id="IPR000447">
    <property type="entry name" value="G3P_DH_FAD-dep"/>
</dbReference>
<evidence type="ECO:0000256" key="12">
    <source>
        <dbReference type="ARBA" id="ARBA00023128"/>
    </source>
</evidence>
<comment type="caution">
    <text evidence="17">The sequence shown here is derived from an EMBL/GenBank/DDBJ whole genome shotgun (WGS) entry which is preliminary data.</text>
</comment>
<evidence type="ECO:0000259" key="15">
    <source>
        <dbReference type="Pfam" id="PF01266"/>
    </source>
</evidence>
<dbReference type="SUPFAM" id="SSF51905">
    <property type="entry name" value="FAD/NAD(P)-binding domain"/>
    <property type="match status" value="1"/>
</dbReference>
<accession>A0A5J5F356</accession>
<evidence type="ECO:0000256" key="10">
    <source>
        <dbReference type="ARBA" id="ARBA00022946"/>
    </source>
</evidence>
<evidence type="ECO:0000256" key="3">
    <source>
        <dbReference type="ARBA" id="ARBA00007330"/>
    </source>
</evidence>
<evidence type="ECO:0000256" key="5">
    <source>
        <dbReference type="ARBA" id="ARBA00022630"/>
    </source>
</evidence>
<dbReference type="FunFam" id="3.30.9.10:FF:000001">
    <property type="entry name" value="Glycerol-3-phosphate dehydrogenase"/>
    <property type="match status" value="1"/>
</dbReference>
<dbReference type="Gene3D" id="1.10.8.870">
    <property type="entry name" value="Alpha-glycerophosphate oxidase, cap domain"/>
    <property type="match status" value="1"/>
</dbReference>
<feature type="region of interest" description="Disordered" evidence="14">
    <location>
        <begin position="36"/>
        <end position="56"/>
    </location>
</feature>
<dbReference type="GO" id="GO:0006072">
    <property type="term" value="P:glycerol-3-phosphate metabolic process"/>
    <property type="evidence" value="ECO:0007669"/>
    <property type="project" value="UniProtKB-UniRule"/>
</dbReference>
<evidence type="ECO:0000256" key="9">
    <source>
        <dbReference type="ARBA" id="ARBA00022837"/>
    </source>
</evidence>
<comment type="cofactor">
    <cofactor evidence="1 13">
        <name>FAD</name>
        <dbReference type="ChEBI" id="CHEBI:57692"/>
    </cofactor>
</comment>
<evidence type="ECO:0000256" key="6">
    <source>
        <dbReference type="ARBA" id="ARBA00022723"/>
    </source>
</evidence>
<dbReference type="PROSITE" id="PS00977">
    <property type="entry name" value="FAD_G3PDH_1"/>
    <property type="match status" value="1"/>
</dbReference>
<gene>
    <name evidence="17" type="ORF">FN846DRAFT_516463</name>
</gene>
<dbReference type="InterPro" id="IPR036188">
    <property type="entry name" value="FAD/NAD-bd_sf"/>
</dbReference>
<keyword evidence="12" id="KW-0496">Mitochondrion</keyword>
<protein>
    <recommendedName>
        <fullName evidence="4 13">Glycerol-3-phosphate dehydrogenase</fullName>
        <ecNumber evidence="4 13">1.1.5.3</ecNumber>
    </recommendedName>
</protein>
<dbReference type="InterPro" id="IPR038299">
    <property type="entry name" value="DAO_C_sf"/>
</dbReference>
<evidence type="ECO:0000256" key="4">
    <source>
        <dbReference type="ARBA" id="ARBA00013029"/>
    </source>
</evidence>
<reference evidence="17 18" key="1">
    <citation type="submission" date="2019-09" db="EMBL/GenBank/DDBJ databases">
        <title>Draft genome of the ectomycorrhizal ascomycete Sphaerosporella brunnea.</title>
        <authorList>
            <consortium name="DOE Joint Genome Institute"/>
            <person name="Benucci G.M."/>
            <person name="Marozzi G."/>
            <person name="Antonielli L."/>
            <person name="Sanchez S."/>
            <person name="Marco P."/>
            <person name="Wang X."/>
            <person name="Falini L.B."/>
            <person name="Barry K."/>
            <person name="Haridas S."/>
            <person name="Lipzen A."/>
            <person name="Labutti K."/>
            <person name="Grigoriev I.V."/>
            <person name="Murat C."/>
            <person name="Martin F."/>
            <person name="Albertini E."/>
            <person name="Donnini D."/>
            <person name="Bonito G."/>
        </authorList>
    </citation>
    <scope>NUCLEOTIDE SEQUENCE [LARGE SCALE GENOMIC DNA]</scope>
    <source>
        <strain evidence="17 18">Sb_GMNB300</strain>
    </source>
</reference>
<evidence type="ECO:0000259" key="16">
    <source>
        <dbReference type="Pfam" id="PF16901"/>
    </source>
</evidence>
<dbReference type="AlphaFoldDB" id="A0A5J5F356"/>